<comment type="subcellular location">
    <subcellularLocation>
        <location evidence="1">Cell outer membrane</location>
    </subcellularLocation>
</comment>
<accession>B8EMC3</accession>
<dbReference type="InterPro" id="IPR051692">
    <property type="entry name" value="OMP-like"/>
</dbReference>
<dbReference type="PANTHER" id="PTHR34001">
    <property type="entry name" value="BLL7405 PROTEIN"/>
    <property type="match status" value="1"/>
</dbReference>
<protein>
    <submittedName>
        <fullName evidence="8">OmpA domain protein transmembrane region-containing protein</fullName>
    </submittedName>
</protein>
<organism evidence="8 9">
    <name type="scientific">Methylocella silvestris (strain DSM 15510 / CIP 108128 / LMG 27833 / NCIMB 13906 / BL2)</name>
    <dbReference type="NCBI Taxonomy" id="395965"/>
    <lineage>
        <taxon>Bacteria</taxon>
        <taxon>Pseudomonadati</taxon>
        <taxon>Pseudomonadota</taxon>
        <taxon>Alphaproteobacteria</taxon>
        <taxon>Hyphomicrobiales</taxon>
        <taxon>Beijerinckiaceae</taxon>
        <taxon>Methylocella</taxon>
    </lineage>
</organism>
<sequence>MFKTPLSALAGLLALAGPSLAAEPPPSPPPLTWAGFYLGGQVGYGWGSDSGNVTGGFPLSPTIQTASTSTQTQGAIGGAHIGNNWQIQNFVIGLEGDVNGTTLSKMSTPLFNNLYFPYTQSPVQGTVRGRLGYALDRTLLYATGGLAYGWIHNDYNIFGSRSSFSTTKAGWTIGGGVEFAVNDNWSVRAEYRYTRFGYFSDGPIAYPTVSQSHSSTQNQLQVGFSYKWPPLAPAAVVAKY</sequence>
<dbReference type="GO" id="GO:0009279">
    <property type="term" value="C:cell outer membrane"/>
    <property type="evidence" value="ECO:0007669"/>
    <property type="project" value="UniProtKB-SubCell"/>
</dbReference>
<dbReference type="SUPFAM" id="SSF56925">
    <property type="entry name" value="OMPA-like"/>
    <property type="match status" value="1"/>
</dbReference>
<dbReference type="RefSeq" id="WP_012592120.1">
    <property type="nucleotide sequence ID" value="NC_011666.1"/>
</dbReference>
<dbReference type="Pfam" id="PF13505">
    <property type="entry name" value="OMP_b-brl"/>
    <property type="match status" value="1"/>
</dbReference>
<proteinExistence type="inferred from homology"/>
<keyword evidence="4" id="KW-0998">Cell outer membrane</keyword>
<keyword evidence="9" id="KW-1185">Reference proteome</keyword>
<dbReference type="InterPro" id="IPR006315">
    <property type="entry name" value="OM_autotransptr_brl_dom"/>
</dbReference>
<keyword evidence="3" id="KW-0472">Membrane</keyword>
<dbReference type="OrthoDB" id="9815357at2"/>
<evidence type="ECO:0000313" key="9">
    <source>
        <dbReference type="Proteomes" id="UP000002257"/>
    </source>
</evidence>
<dbReference type="STRING" id="395965.Msil_3142"/>
<dbReference type="InterPro" id="IPR027385">
    <property type="entry name" value="Beta-barrel_OMP"/>
</dbReference>
<evidence type="ECO:0000256" key="2">
    <source>
        <dbReference type="ARBA" id="ARBA00022729"/>
    </source>
</evidence>
<dbReference type="EMBL" id="CP001280">
    <property type="protein sequence ID" value="ACK52051.1"/>
    <property type="molecule type" value="Genomic_DNA"/>
</dbReference>
<comment type="similarity">
    <text evidence="5">Belongs to the Omp25/RopB family.</text>
</comment>
<keyword evidence="2 6" id="KW-0732">Signal</keyword>
<feature type="domain" description="Outer membrane protein beta-barrel" evidence="7">
    <location>
        <begin position="8"/>
        <end position="227"/>
    </location>
</feature>
<name>B8EMC3_METSB</name>
<evidence type="ECO:0000256" key="6">
    <source>
        <dbReference type="SAM" id="SignalP"/>
    </source>
</evidence>
<dbReference type="Proteomes" id="UP000002257">
    <property type="component" value="Chromosome"/>
</dbReference>
<gene>
    <name evidence="8" type="ordered locus">Msil_3142</name>
</gene>
<dbReference type="PANTHER" id="PTHR34001:SF3">
    <property type="entry name" value="BLL7405 PROTEIN"/>
    <property type="match status" value="1"/>
</dbReference>
<dbReference type="Gene3D" id="2.40.160.20">
    <property type="match status" value="1"/>
</dbReference>
<dbReference type="NCBIfam" id="TIGR01414">
    <property type="entry name" value="autotrans_barl"/>
    <property type="match status" value="1"/>
</dbReference>
<evidence type="ECO:0000256" key="1">
    <source>
        <dbReference type="ARBA" id="ARBA00004442"/>
    </source>
</evidence>
<dbReference type="InterPro" id="IPR011250">
    <property type="entry name" value="OMP/PagP_B-barrel"/>
</dbReference>
<evidence type="ECO:0000259" key="7">
    <source>
        <dbReference type="Pfam" id="PF13505"/>
    </source>
</evidence>
<evidence type="ECO:0000256" key="3">
    <source>
        <dbReference type="ARBA" id="ARBA00023136"/>
    </source>
</evidence>
<dbReference type="HOGENOM" id="CLU_037100_0_1_5"/>
<dbReference type="eggNOG" id="COG3637">
    <property type="taxonomic scope" value="Bacteria"/>
</dbReference>
<dbReference type="AlphaFoldDB" id="B8EMC3"/>
<evidence type="ECO:0000256" key="4">
    <source>
        <dbReference type="ARBA" id="ARBA00023237"/>
    </source>
</evidence>
<evidence type="ECO:0000313" key="8">
    <source>
        <dbReference type="EMBL" id="ACK52051.1"/>
    </source>
</evidence>
<feature type="chain" id="PRO_5002871662" evidence="6">
    <location>
        <begin position="22"/>
        <end position="240"/>
    </location>
</feature>
<evidence type="ECO:0000256" key="5">
    <source>
        <dbReference type="ARBA" id="ARBA00038306"/>
    </source>
</evidence>
<dbReference type="KEGG" id="msl:Msil_3142"/>
<keyword evidence="8" id="KW-0812">Transmembrane</keyword>
<feature type="signal peptide" evidence="6">
    <location>
        <begin position="1"/>
        <end position="21"/>
    </location>
</feature>
<reference evidence="8 9" key="1">
    <citation type="journal article" date="2010" name="J. Bacteriol.">
        <title>Complete genome sequence of the aerobic facultative methanotroph Methylocella silvestris BL2.</title>
        <authorList>
            <person name="Chen Y."/>
            <person name="Crombie A."/>
            <person name="Rahman M.T."/>
            <person name="Dedysh S.N."/>
            <person name="Liesack W."/>
            <person name="Stott M.B."/>
            <person name="Alam M."/>
            <person name="Theisen A.R."/>
            <person name="Murrell J.C."/>
            <person name="Dunfield P.F."/>
        </authorList>
    </citation>
    <scope>NUCLEOTIDE SEQUENCE [LARGE SCALE GENOMIC DNA]</scope>
    <source>
        <strain evidence="9">DSM 15510 / CIP 108128 / LMG 27833 / NCIMB 13906 / BL2</strain>
    </source>
</reference>